<protein>
    <submittedName>
        <fullName evidence="1">Uncharacterized conserved protein, DUF1015 family</fullName>
    </submittedName>
</protein>
<accession>A0A1M6BZS8</accession>
<dbReference type="AlphaFoldDB" id="A0A1M6BZS8"/>
<gene>
    <name evidence="1" type="ORF">SAMN05443429_102174</name>
</gene>
<dbReference type="Proteomes" id="UP000184335">
    <property type="component" value="Unassembled WGS sequence"/>
</dbReference>
<dbReference type="STRING" id="1118202.SAMN05443429_102174"/>
<keyword evidence="2" id="KW-1185">Reference proteome</keyword>
<dbReference type="EMBL" id="FQYI01000002">
    <property type="protein sequence ID" value="SHI54121.1"/>
    <property type="molecule type" value="Genomic_DNA"/>
</dbReference>
<dbReference type="InterPro" id="IPR008323">
    <property type="entry name" value="UCP033563"/>
</dbReference>
<dbReference type="OrthoDB" id="9781616at2"/>
<organism evidence="1 2">
    <name type="scientific">Cruoricaptor ignavus</name>
    <dbReference type="NCBI Taxonomy" id="1118202"/>
    <lineage>
        <taxon>Bacteria</taxon>
        <taxon>Pseudomonadati</taxon>
        <taxon>Bacteroidota</taxon>
        <taxon>Flavobacteriia</taxon>
        <taxon>Flavobacteriales</taxon>
        <taxon>Weeksellaceae</taxon>
        <taxon>Cruoricaptor</taxon>
    </lineage>
</organism>
<dbReference type="PIRSF" id="PIRSF033563">
    <property type="entry name" value="UCP033563"/>
    <property type="match status" value="1"/>
</dbReference>
<proteinExistence type="predicted"/>
<evidence type="ECO:0000313" key="2">
    <source>
        <dbReference type="Proteomes" id="UP000184335"/>
    </source>
</evidence>
<dbReference type="PANTHER" id="PTHR36454">
    <property type="entry name" value="LMO2823 PROTEIN"/>
    <property type="match status" value="1"/>
</dbReference>
<sequence length="414" mass="48012">MPTFRPFRGIRPSEEYVGNFPSLPIESLSDQDYLTLSEDKTTYVNMVSPAEKGKASDLDKSLKKVRTNFEDLIENKVLMQDVSAYYLYEQILPNKTVYRGLLGLISVEDFINGKIKKHESTLTERKQQLAKYLDRVNIQAEPVLLTYNSNPKVELIMNNEEKTVPVMNYTSPNGIRHKLWRIDNRLKIQQLKEALDPIESFYIADGHHRMGSTALLAQSRNEKAKKTFGSEPYNFVLSYIVSKDSIKIHDYNRLIKDLNGLTEEEFLKKLEKTFLINEKGSEPYFPSKKFHISMYLGGKFYSLHVKHELRQAEMENLRDFDHYLLEKYVIDEILNIEDFRTTDRINYVRGNSTLDGILQLKDMVDSGEYEVGFGVHPISYNDLVKISENSIEMPPKCTLIEPKVISALVMYDMK</sequence>
<dbReference type="RefSeq" id="WP_073178306.1">
    <property type="nucleotide sequence ID" value="NZ_FQYI01000002.1"/>
</dbReference>
<dbReference type="Pfam" id="PF06245">
    <property type="entry name" value="DUF1015"/>
    <property type="match status" value="1"/>
</dbReference>
<name>A0A1M6BZS8_9FLAO</name>
<evidence type="ECO:0000313" key="1">
    <source>
        <dbReference type="EMBL" id="SHI54121.1"/>
    </source>
</evidence>
<dbReference type="PANTHER" id="PTHR36454:SF1">
    <property type="entry name" value="DUF1015 DOMAIN-CONTAINING PROTEIN"/>
    <property type="match status" value="1"/>
</dbReference>
<reference evidence="1 2" key="1">
    <citation type="submission" date="2016-11" db="EMBL/GenBank/DDBJ databases">
        <authorList>
            <person name="Jaros S."/>
            <person name="Januszkiewicz K."/>
            <person name="Wedrychowicz H."/>
        </authorList>
    </citation>
    <scope>NUCLEOTIDE SEQUENCE [LARGE SCALE GENOMIC DNA]</scope>
    <source>
        <strain evidence="1 2">DSM 25479</strain>
    </source>
</reference>